<sequence length="105" mass="11006">MQFSTLAFLASAIIGAPLALVNAGPVPASSLEPRVFYSYCCIPGCVYCQAKDCSVEACGSVFSTCCAESFRKVAEDGNSQVFNANGQVMEFVDPEAFNVTAVASN</sequence>
<protein>
    <submittedName>
        <fullName evidence="2">Uncharacterized protein</fullName>
    </submittedName>
</protein>
<feature type="signal peptide" evidence="1">
    <location>
        <begin position="1"/>
        <end position="23"/>
    </location>
</feature>
<evidence type="ECO:0000256" key="1">
    <source>
        <dbReference type="SAM" id="SignalP"/>
    </source>
</evidence>
<accession>A0AAX6MSV9</accession>
<keyword evidence="3" id="KW-1185">Reference proteome</keyword>
<evidence type="ECO:0000313" key="3">
    <source>
        <dbReference type="Proteomes" id="UP001369815"/>
    </source>
</evidence>
<keyword evidence="1" id="KW-0732">Signal</keyword>
<proteinExistence type="predicted"/>
<gene>
    <name evidence="2" type="ORF">Daesc_003348</name>
</gene>
<dbReference type="AlphaFoldDB" id="A0AAX6MSV9"/>
<comment type="caution">
    <text evidence="2">The sequence shown here is derived from an EMBL/GenBank/DDBJ whole genome shotgun (WGS) entry which is preliminary data.</text>
</comment>
<reference evidence="2 3" key="1">
    <citation type="journal article" date="2024" name="Front Chem Biol">
        <title>Unveiling the potential of Daldinia eschscholtzii MFLUCC 19-0629 through bioactivity and bioinformatics studies for enhanced sustainable agriculture production.</title>
        <authorList>
            <person name="Brooks S."/>
            <person name="Weaver J.A."/>
            <person name="Klomchit A."/>
            <person name="Alharthi S.A."/>
            <person name="Onlamun T."/>
            <person name="Nurani R."/>
            <person name="Vong T.K."/>
            <person name="Alberti F."/>
            <person name="Greco C."/>
        </authorList>
    </citation>
    <scope>NUCLEOTIDE SEQUENCE [LARGE SCALE GENOMIC DNA]</scope>
    <source>
        <strain evidence="2">MFLUCC 19-0629</strain>
    </source>
</reference>
<name>A0AAX6MSV9_9PEZI</name>
<dbReference type="Proteomes" id="UP001369815">
    <property type="component" value="Unassembled WGS sequence"/>
</dbReference>
<dbReference type="EMBL" id="JBANMG010000003">
    <property type="protein sequence ID" value="KAK6955705.1"/>
    <property type="molecule type" value="Genomic_DNA"/>
</dbReference>
<organism evidence="2 3">
    <name type="scientific">Daldinia eschscholtzii</name>
    <dbReference type="NCBI Taxonomy" id="292717"/>
    <lineage>
        <taxon>Eukaryota</taxon>
        <taxon>Fungi</taxon>
        <taxon>Dikarya</taxon>
        <taxon>Ascomycota</taxon>
        <taxon>Pezizomycotina</taxon>
        <taxon>Sordariomycetes</taxon>
        <taxon>Xylariomycetidae</taxon>
        <taxon>Xylariales</taxon>
        <taxon>Hypoxylaceae</taxon>
        <taxon>Daldinia</taxon>
    </lineage>
</organism>
<feature type="chain" id="PRO_5043668605" evidence="1">
    <location>
        <begin position="24"/>
        <end position="105"/>
    </location>
</feature>
<evidence type="ECO:0000313" key="2">
    <source>
        <dbReference type="EMBL" id="KAK6955705.1"/>
    </source>
</evidence>